<dbReference type="Proteomes" id="UP000799118">
    <property type="component" value="Unassembled WGS sequence"/>
</dbReference>
<dbReference type="OrthoDB" id="3254233at2759"/>
<name>A0A6A4I5C0_9AGAR</name>
<feature type="compositionally biased region" description="Low complexity" evidence="1">
    <location>
        <begin position="182"/>
        <end position="197"/>
    </location>
</feature>
<dbReference type="EMBL" id="ML769415">
    <property type="protein sequence ID" value="KAE9404628.1"/>
    <property type="molecule type" value="Genomic_DNA"/>
</dbReference>
<accession>A0A6A4I5C0</accession>
<reference evidence="2" key="1">
    <citation type="journal article" date="2019" name="Environ. Microbiol.">
        <title>Fungal ecological strategies reflected in gene transcription - a case study of two litter decomposers.</title>
        <authorList>
            <person name="Barbi F."/>
            <person name="Kohler A."/>
            <person name="Barry K."/>
            <person name="Baskaran P."/>
            <person name="Daum C."/>
            <person name="Fauchery L."/>
            <person name="Ihrmark K."/>
            <person name="Kuo A."/>
            <person name="LaButti K."/>
            <person name="Lipzen A."/>
            <person name="Morin E."/>
            <person name="Grigoriev I.V."/>
            <person name="Henrissat B."/>
            <person name="Lindahl B."/>
            <person name="Martin F."/>
        </authorList>
    </citation>
    <scope>NUCLEOTIDE SEQUENCE</scope>
    <source>
        <strain evidence="2">JB14</strain>
    </source>
</reference>
<dbReference type="AlphaFoldDB" id="A0A6A4I5C0"/>
<organism evidence="2 3">
    <name type="scientific">Gymnopus androsaceus JB14</name>
    <dbReference type="NCBI Taxonomy" id="1447944"/>
    <lineage>
        <taxon>Eukaryota</taxon>
        <taxon>Fungi</taxon>
        <taxon>Dikarya</taxon>
        <taxon>Basidiomycota</taxon>
        <taxon>Agaricomycotina</taxon>
        <taxon>Agaricomycetes</taxon>
        <taxon>Agaricomycetidae</taxon>
        <taxon>Agaricales</taxon>
        <taxon>Marasmiineae</taxon>
        <taxon>Omphalotaceae</taxon>
        <taxon>Gymnopus</taxon>
    </lineage>
</organism>
<gene>
    <name evidence="2" type="ORF">BT96DRAFT_989188</name>
</gene>
<feature type="region of interest" description="Disordered" evidence="1">
    <location>
        <begin position="216"/>
        <end position="244"/>
    </location>
</feature>
<evidence type="ECO:0000256" key="1">
    <source>
        <dbReference type="SAM" id="MobiDB-lite"/>
    </source>
</evidence>
<feature type="region of interest" description="Disordered" evidence="1">
    <location>
        <begin position="142"/>
        <end position="203"/>
    </location>
</feature>
<sequence length="586" mass="66680">MEPTVEEIEEKGLMTMMMAGKKQTLEERMLTDEEAEKKLERTKITKRMEFKCSRGGRSLPGIPRTLSMRLSSPPRMKTFKTKFDSTMNRSRKRSRILTVPLESQLCQIRSGSTSVLTDTLTSTKSPAIPLQLRLMEQPLFTSETTHLNSQGPNRLRRFPTMGSGSMPSWYTKMQPCSRSKDVTSSSKRTSSTSTTSSPAPIQSSINVSLTTTKWCESTSENEEMPCSMSSRSSPNSGWRIWNQPESLSRARKEKAEEEAREENWMLVETGTMATVPELIAATNTNINQPEPTAELFVSKLAQAAWGRGVVEVEDGVDEVFKVKDWGRVSFMPKYRRGFGWKDGVMCSSRAVGYTLVDEPLPRPPASEYENKPAMKTIHYNLDLFQVPHFVNVDRFEEMLKGHPNRPLVCSVVEGLRHGFWPFADTKHADGYPETWDNSWAPPPTEYKRDFINDQCDDEVRKGRFSHTFGPDLLPGMYSTPTIAVPKPHMEKLHLVVNQSAGEFCQNSMVDQVITKGARMDTIKELLTGLLEFKRENLRTKLVMFKSDISEVYRLMPLHPLWQIKQVTMSNLPTKNELKMGEVHQRL</sequence>
<feature type="compositionally biased region" description="Polar residues" evidence="1">
    <location>
        <begin position="142"/>
        <end position="152"/>
    </location>
</feature>
<protein>
    <submittedName>
        <fullName evidence="2">Uncharacterized protein</fullName>
    </submittedName>
</protein>
<proteinExistence type="predicted"/>
<evidence type="ECO:0000313" key="2">
    <source>
        <dbReference type="EMBL" id="KAE9404628.1"/>
    </source>
</evidence>
<feature type="compositionally biased region" description="Low complexity" evidence="1">
    <location>
        <begin position="227"/>
        <end position="236"/>
    </location>
</feature>
<evidence type="ECO:0000313" key="3">
    <source>
        <dbReference type="Proteomes" id="UP000799118"/>
    </source>
</evidence>
<keyword evidence="3" id="KW-1185">Reference proteome</keyword>